<dbReference type="SUPFAM" id="SSF52518">
    <property type="entry name" value="Thiamin diphosphate-binding fold (THDP-binding)"/>
    <property type="match status" value="2"/>
</dbReference>
<dbReference type="RefSeq" id="WP_078746145.1">
    <property type="nucleotide sequence ID" value="NZ_FUXG01000021.1"/>
</dbReference>
<keyword evidence="1" id="KW-0560">Oxidoreductase</keyword>
<dbReference type="GO" id="GO:0045333">
    <property type="term" value="P:cellular respiration"/>
    <property type="evidence" value="ECO:0007669"/>
    <property type="project" value="UniProtKB-ARBA"/>
</dbReference>
<dbReference type="AlphaFoldDB" id="A0A1T4RW63"/>
<keyword evidence="4" id="KW-1185">Reference proteome</keyword>
<dbReference type="GO" id="GO:0016625">
    <property type="term" value="F:oxidoreductase activity, acting on the aldehyde or oxo group of donors, iron-sulfur protein as acceptor"/>
    <property type="evidence" value="ECO:0007669"/>
    <property type="project" value="UniProtKB-ARBA"/>
</dbReference>
<dbReference type="STRING" id="64969.SAMN02745127_02606"/>
<dbReference type="InterPro" id="IPR002869">
    <property type="entry name" value="Pyrv_flavodox_OxRed_cen"/>
</dbReference>
<dbReference type="GO" id="GO:0044281">
    <property type="term" value="P:small molecule metabolic process"/>
    <property type="evidence" value="ECO:0007669"/>
    <property type="project" value="UniProtKB-ARBA"/>
</dbReference>
<comment type="caution">
    <text evidence="3">The sequence shown here is derived from an EMBL/GenBank/DDBJ whole genome shotgun (WGS) entry which is preliminary data.</text>
</comment>
<protein>
    <recommendedName>
        <fullName evidence="2">4Fe-4S ferredoxin-type domain-containing protein</fullName>
    </recommendedName>
</protein>
<dbReference type="Gene3D" id="3.40.50.970">
    <property type="match status" value="2"/>
</dbReference>
<evidence type="ECO:0000259" key="2">
    <source>
        <dbReference type="PROSITE" id="PS51379"/>
    </source>
</evidence>
<dbReference type="InterPro" id="IPR051457">
    <property type="entry name" value="2-oxoacid:Fd_oxidoreductase"/>
</dbReference>
<dbReference type="InterPro" id="IPR019752">
    <property type="entry name" value="Pyrv/ketoisovalerate_OxRed_cat"/>
</dbReference>
<feature type="domain" description="4Fe-4S ferredoxin-type" evidence="2">
    <location>
        <begin position="640"/>
        <end position="672"/>
    </location>
</feature>
<dbReference type="EMBL" id="MTSM01000022">
    <property type="protein sequence ID" value="OPX54567.1"/>
    <property type="molecule type" value="Genomic_DNA"/>
</dbReference>
<dbReference type="PANTHER" id="PTHR48084">
    <property type="entry name" value="2-OXOGLUTARATE OXIDOREDUCTASE SUBUNIT KORB-RELATED"/>
    <property type="match status" value="1"/>
</dbReference>
<proteinExistence type="predicted"/>
<dbReference type="Gene3D" id="3.40.920.10">
    <property type="entry name" value="Pyruvate-ferredoxin oxidoreductase, PFOR, domain III"/>
    <property type="match status" value="1"/>
</dbReference>
<dbReference type="CDD" id="cd02008">
    <property type="entry name" value="TPP_IOR_alpha"/>
    <property type="match status" value="1"/>
</dbReference>
<dbReference type="Proteomes" id="UP000191418">
    <property type="component" value="Unassembled WGS sequence"/>
</dbReference>
<dbReference type="SUPFAM" id="SSF53323">
    <property type="entry name" value="Pyruvate-ferredoxin oxidoreductase, PFOR, domain III"/>
    <property type="match status" value="1"/>
</dbReference>
<dbReference type="Pfam" id="PF01558">
    <property type="entry name" value="POR"/>
    <property type="match status" value="1"/>
</dbReference>
<dbReference type="PROSITE" id="PS51379">
    <property type="entry name" value="4FE4S_FER_2"/>
    <property type="match status" value="1"/>
</dbReference>
<dbReference type="Pfam" id="PF02775">
    <property type="entry name" value="TPP_enzyme_C"/>
    <property type="match status" value="1"/>
</dbReference>
<organism evidence="3 4">
    <name type="scientific">Oceanospirillum multiglobuliferum</name>
    <dbReference type="NCBI Taxonomy" id="64969"/>
    <lineage>
        <taxon>Bacteria</taxon>
        <taxon>Pseudomonadati</taxon>
        <taxon>Pseudomonadota</taxon>
        <taxon>Gammaproteobacteria</taxon>
        <taxon>Oceanospirillales</taxon>
        <taxon>Oceanospirillaceae</taxon>
        <taxon>Oceanospirillum</taxon>
    </lineage>
</organism>
<dbReference type="InterPro" id="IPR029061">
    <property type="entry name" value="THDP-binding"/>
</dbReference>
<accession>A0A1T4RW63</accession>
<dbReference type="PANTHER" id="PTHR48084:SF3">
    <property type="entry name" value="SUBUNIT OF PYRUVATE:FLAVODOXIN OXIDOREDUCTASE"/>
    <property type="match status" value="1"/>
</dbReference>
<evidence type="ECO:0000313" key="4">
    <source>
        <dbReference type="Proteomes" id="UP000191418"/>
    </source>
</evidence>
<dbReference type="InterPro" id="IPR011766">
    <property type="entry name" value="TPP_enzyme_TPP-bd"/>
</dbReference>
<sequence>MTYKILNGNELIIQGGLEAGFSLYTGYPGSPLADYFNILHARKDELHDKGIRVALGNTEANAAAMAGGAKQAGRNVMVGMKSMGLHVASDALSVGNFANGGMPTIDPVTGETVYSGVVVVVGDDPWSMSTSTAADSRYLFKHLHMPFLEPSTPQELKDWIAHALTLSQRSSLYTGVLVTTFIAEGGGRVQIGDEALVPQERTDFDPSTFNLSESVMVPPNSLGADQRMIRQRFPKVKKLLKELALDRQLGFADAKIGFISSGVVYESLKQIMEEEQYLDEFSLYKVAASYPLVDELLVPWLSKLETLVVVEEKRGFLENELLHLCQEHDIKLKLFGKDFLDPSLPEGEQILEGFPADGGISYEILRSKMNQLMGLLHRHPCQHKTPELIRLDNPLPMRLPTFCPGCPHRETLSLLKELRKVFKEEEGINLISHGDVGCYSLSFLEPFKEMHDISAMGQGGAFGAGMDLFSNNPSVVLMGDSTFFHSGLSAISNSVQLGHNITYIVLDNDFTAMTGHQMSPSTGQSVEGRKRPEQDMLNLVRGMGVDEAVEVNPSDRYFYRNVLKHYVKKSGTKVIVSNKECGLTFAASQKARDRKIFGAGETKPVQTFFQINTSACEDCRMCVEMTGCPGLSQTEDAYGPKMFIDPQICVSDGYCSKILACPSFEKVEVINYHPTRYQTAEQGLKAASASLPEPERVKSFDDILQGSDWRVVVTGVGGSGVTTISRVLAEAGEEMNGIDDLDFKFMDQKGLAQRNGRVTGHLSIFNRNKSASAITPLGTADLVLSPDLLDGSAAVGFLAPYGQALLDEEFQIPLSILLNYGEEQEVLKSAKLREQLADKLKERAFFSPMKAVSHRQLGKSVYASAILLGIAYQKGMLPFTEANMEGAFRRSVPKAEFDNNWRAFTLGREMVVMGVEAFRNQYLPQIENSLISLFRQSVQESAAVWESSDRLAQLFDQGLKELQVLFPEIDHNHLAHYVHDLVVYDRNQALTGFMADAKGLKSLYPDPSLQKIALRALCKTYWIKDEVFVAHLMISPLKEAQDQQAYQHLGTDYRIIHLNRPEFDLMDRRIAFEFSPKKWMLKQMRHQRWLRKAQAKVHAQEHEIALKIRHELLNAIPKQEGDKRQQLMRLDNIKGYRQVRYEKAAKVFDNMQPPASTGQQIPVVQVHQP</sequence>
<gene>
    <name evidence="3" type="ORF">BTE48_13365</name>
</gene>
<dbReference type="OrthoDB" id="9803617at2"/>
<reference evidence="3 4" key="1">
    <citation type="submission" date="2017-01" db="EMBL/GenBank/DDBJ databases">
        <title>Genome Sequencing of a Marine Spirillum, Oceanospirillum multiglobuliferum ATCC 33336, from Japan.</title>
        <authorList>
            <person name="Carney J.G."/>
            <person name="Trachtenberg A.M."/>
            <person name="Rheaume B.A."/>
            <person name="Linnane J.D."/>
            <person name="Pitts N.L."/>
            <person name="Mykles D.L."/>
            <person name="Maclea K.S."/>
        </authorList>
    </citation>
    <scope>NUCLEOTIDE SEQUENCE [LARGE SCALE GENOMIC DNA]</scope>
    <source>
        <strain evidence="3 4">ATCC 33336</strain>
    </source>
</reference>
<name>A0A1T4RW63_9GAMM</name>
<evidence type="ECO:0000256" key="1">
    <source>
        <dbReference type="ARBA" id="ARBA00023002"/>
    </source>
</evidence>
<evidence type="ECO:0000313" key="3">
    <source>
        <dbReference type="EMBL" id="OPX54567.1"/>
    </source>
</evidence>
<dbReference type="InterPro" id="IPR017896">
    <property type="entry name" value="4Fe4S_Fe-S-bd"/>
</dbReference>
<dbReference type="GO" id="GO:0030976">
    <property type="term" value="F:thiamine pyrophosphate binding"/>
    <property type="evidence" value="ECO:0007669"/>
    <property type="project" value="InterPro"/>
</dbReference>